<dbReference type="NCBIfam" id="TIGR00670">
    <property type="entry name" value="asp_carb_tr"/>
    <property type="match status" value="1"/>
</dbReference>
<feature type="binding site" evidence="7">
    <location>
        <position position="140"/>
    </location>
    <ligand>
        <name>carbamoyl phosphate</name>
        <dbReference type="ChEBI" id="CHEBI:58228"/>
    </ligand>
</feature>
<dbReference type="EC" id="2.1.3.2" evidence="7"/>
<feature type="binding site" evidence="7">
    <location>
        <position position="272"/>
    </location>
    <ligand>
        <name>carbamoyl phosphate</name>
        <dbReference type="ChEBI" id="CHEBI:58228"/>
    </ligand>
</feature>
<dbReference type="AlphaFoldDB" id="A0A8J2Z1B0"/>
<evidence type="ECO:0000256" key="1">
    <source>
        <dbReference type="ARBA" id="ARBA00004852"/>
    </source>
</evidence>
<organism evidence="10 11">
    <name type="scientific">Cysteiniphilum litorale</name>
    <dbReference type="NCBI Taxonomy" id="2056700"/>
    <lineage>
        <taxon>Bacteria</taxon>
        <taxon>Pseudomonadati</taxon>
        <taxon>Pseudomonadota</taxon>
        <taxon>Gammaproteobacteria</taxon>
        <taxon>Thiotrichales</taxon>
        <taxon>Fastidiosibacteraceae</taxon>
        <taxon>Cysteiniphilum</taxon>
    </lineage>
</organism>
<dbReference type="InterPro" id="IPR006131">
    <property type="entry name" value="Asp_carbamoyltransf_Asp/Orn-bd"/>
</dbReference>
<reference evidence="10" key="1">
    <citation type="journal article" date="2014" name="Int. J. Syst. Evol. Microbiol.">
        <title>Complete genome sequence of Corynebacterium casei LMG S-19264T (=DSM 44701T), isolated from a smear-ripened cheese.</title>
        <authorList>
            <consortium name="US DOE Joint Genome Institute (JGI-PGF)"/>
            <person name="Walter F."/>
            <person name="Albersmeier A."/>
            <person name="Kalinowski J."/>
            <person name="Ruckert C."/>
        </authorList>
    </citation>
    <scope>NUCLEOTIDE SEQUENCE</scope>
    <source>
        <strain evidence="10">CGMCC 1.15758</strain>
    </source>
</reference>
<feature type="binding site" evidence="7">
    <location>
        <position position="173"/>
    </location>
    <ligand>
        <name>L-aspartate</name>
        <dbReference type="ChEBI" id="CHEBI:29991"/>
    </ligand>
</feature>
<dbReference type="EMBL" id="BMJS01000001">
    <property type="protein sequence ID" value="GGF87038.1"/>
    <property type="molecule type" value="Genomic_DNA"/>
</dbReference>
<evidence type="ECO:0000256" key="5">
    <source>
        <dbReference type="ARBA" id="ARBA00043884"/>
    </source>
</evidence>
<gene>
    <name evidence="7 10" type="primary">pyrB</name>
    <name evidence="10" type="ORF">GCM10010995_00490</name>
</gene>
<comment type="function">
    <text evidence="5 7">Catalyzes the condensation of carbamoyl phosphate and aspartate to form carbamoyl aspartate and inorganic phosphate, the committed step in the de novo pyrimidine nucleotide biosynthesis pathway.</text>
</comment>
<dbReference type="InterPro" id="IPR002082">
    <property type="entry name" value="Asp_carbamoyltransf"/>
</dbReference>
<evidence type="ECO:0000256" key="7">
    <source>
        <dbReference type="HAMAP-Rule" id="MF_00001"/>
    </source>
</evidence>
<keyword evidence="11" id="KW-1185">Reference proteome</keyword>
<accession>A0A8J2Z1B0</accession>
<comment type="catalytic activity">
    <reaction evidence="6 7">
        <text>carbamoyl phosphate + L-aspartate = N-carbamoyl-L-aspartate + phosphate + H(+)</text>
        <dbReference type="Rhea" id="RHEA:20013"/>
        <dbReference type="ChEBI" id="CHEBI:15378"/>
        <dbReference type="ChEBI" id="CHEBI:29991"/>
        <dbReference type="ChEBI" id="CHEBI:32814"/>
        <dbReference type="ChEBI" id="CHEBI:43474"/>
        <dbReference type="ChEBI" id="CHEBI:58228"/>
        <dbReference type="EC" id="2.1.3.2"/>
    </reaction>
</comment>
<evidence type="ECO:0000256" key="6">
    <source>
        <dbReference type="ARBA" id="ARBA00048859"/>
    </source>
</evidence>
<evidence type="ECO:0000313" key="10">
    <source>
        <dbReference type="EMBL" id="GGF87038.1"/>
    </source>
</evidence>
<dbReference type="Pfam" id="PF00185">
    <property type="entry name" value="OTCace"/>
    <property type="match status" value="1"/>
</dbReference>
<dbReference type="PANTHER" id="PTHR45753:SF6">
    <property type="entry name" value="ASPARTATE CARBAMOYLTRANSFERASE"/>
    <property type="match status" value="1"/>
</dbReference>
<comment type="pathway">
    <text evidence="1 7">Pyrimidine metabolism; UMP biosynthesis via de novo pathway; (S)-dihydroorotate from bicarbonate: step 2/3.</text>
</comment>
<dbReference type="GO" id="GO:0005829">
    <property type="term" value="C:cytosol"/>
    <property type="evidence" value="ECO:0007669"/>
    <property type="project" value="TreeGrafter"/>
</dbReference>
<comment type="similarity">
    <text evidence="2 7">Belongs to the aspartate/ornithine carbamoyltransferase superfamily. ATCase family.</text>
</comment>
<feature type="binding site" evidence="7">
    <location>
        <position position="273"/>
    </location>
    <ligand>
        <name>carbamoyl phosphate</name>
        <dbReference type="ChEBI" id="CHEBI:58228"/>
    </ligand>
</feature>
<comment type="subunit">
    <text evidence="7">Heterododecamer (2C3:3R2) of six catalytic PyrB chains organized as two trimers (C3), and six regulatory PyrI chains organized as three dimers (R2).</text>
</comment>
<dbReference type="Proteomes" id="UP000636949">
    <property type="component" value="Unassembled WGS sequence"/>
</dbReference>
<evidence type="ECO:0000259" key="9">
    <source>
        <dbReference type="Pfam" id="PF02729"/>
    </source>
</evidence>
<dbReference type="HAMAP" id="MF_00001">
    <property type="entry name" value="Asp_carb_tr"/>
    <property type="match status" value="1"/>
</dbReference>
<dbReference type="PROSITE" id="PS00097">
    <property type="entry name" value="CARBAMOYLTRANSFERASE"/>
    <property type="match status" value="1"/>
</dbReference>
<sequence>MLETILSTANNTTKHLVSIKDLKRDDFDQLMKLAHDAEHGKLINTLSDKVIASCFFEASTRTRLSFEAAIHRLGAKVIGFADAHNTSFGKKGESLSDTIQMLNGYADAIVMRHFEAGSAQIAANISHIPVVNAGDGANEHPSQTLLDLFTIEQKFGQIDGIKIAMIGDLRYGRTVHSLSYALLNYHDITIYYVAPKALQIPEEILAQLKNKNIAVHCVENLVDVISVVDVLYMTRLQKERFSEEDGHTMDYVLTADMLVNSAHDDLIVMHPLPRVQEICNSVDATQYAWYFQQAKNGVFMRQAILYNLLNV</sequence>
<dbReference type="FunFam" id="3.40.50.1370:FF:000002">
    <property type="entry name" value="Aspartate carbamoyltransferase 2"/>
    <property type="match status" value="1"/>
</dbReference>
<feature type="binding site" evidence="7">
    <location>
        <position position="61"/>
    </location>
    <ligand>
        <name>carbamoyl phosphate</name>
        <dbReference type="ChEBI" id="CHEBI:58228"/>
    </ligand>
</feature>
<dbReference type="UniPathway" id="UPA00070">
    <property type="reaction ID" value="UER00116"/>
</dbReference>
<dbReference type="SUPFAM" id="SSF53671">
    <property type="entry name" value="Aspartate/ornithine carbamoyltransferase"/>
    <property type="match status" value="1"/>
</dbReference>
<dbReference type="PRINTS" id="PR00101">
    <property type="entry name" value="ATCASE"/>
</dbReference>
<keyword evidence="3 7" id="KW-0808">Transferase</keyword>
<dbReference type="PANTHER" id="PTHR45753">
    <property type="entry name" value="ORNITHINE CARBAMOYLTRANSFERASE, MITOCHONDRIAL"/>
    <property type="match status" value="1"/>
</dbReference>
<feature type="binding site" evidence="7">
    <location>
        <position position="91"/>
    </location>
    <ligand>
        <name>L-aspartate</name>
        <dbReference type="ChEBI" id="CHEBI:29991"/>
    </ligand>
</feature>
<dbReference type="GO" id="GO:0016597">
    <property type="term" value="F:amino acid binding"/>
    <property type="evidence" value="ECO:0007669"/>
    <property type="project" value="InterPro"/>
</dbReference>
<dbReference type="InterPro" id="IPR006130">
    <property type="entry name" value="Asp/Orn_carbamoylTrfase"/>
</dbReference>
<evidence type="ECO:0000259" key="8">
    <source>
        <dbReference type="Pfam" id="PF00185"/>
    </source>
</evidence>
<feature type="binding site" evidence="7">
    <location>
        <position position="235"/>
    </location>
    <ligand>
        <name>L-aspartate</name>
        <dbReference type="ChEBI" id="CHEBI:29991"/>
    </ligand>
</feature>
<evidence type="ECO:0000313" key="11">
    <source>
        <dbReference type="Proteomes" id="UP000636949"/>
    </source>
</evidence>
<feature type="binding site" evidence="7">
    <location>
        <position position="62"/>
    </location>
    <ligand>
        <name>carbamoyl phosphate</name>
        <dbReference type="ChEBI" id="CHEBI:58228"/>
    </ligand>
</feature>
<feature type="binding site" evidence="7">
    <location>
        <position position="112"/>
    </location>
    <ligand>
        <name>carbamoyl phosphate</name>
        <dbReference type="ChEBI" id="CHEBI:58228"/>
    </ligand>
</feature>
<feature type="domain" description="Aspartate/ornithine carbamoyltransferase Asp/Orn-binding" evidence="8">
    <location>
        <begin position="159"/>
        <end position="306"/>
    </location>
</feature>
<dbReference type="GO" id="GO:0006520">
    <property type="term" value="P:amino acid metabolic process"/>
    <property type="evidence" value="ECO:0007669"/>
    <property type="project" value="InterPro"/>
</dbReference>
<dbReference type="PRINTS" id="PR00100">
    <property type="entry name" value="AOTCASE"/>
</dbReference>
<protein>
    <recommendedName>
        <fullName evidence="7">Aspartate carbamoyltransferase</fullName>
        <ecNumber evidence="7">2.1.3.2</ecNumber>
    </recommendedName>
    <alternativeName>
        <fullName evidence="7">Aspartate transcarbamylase</fullName>
        <shortName evidence="7">ATCase</shortName>
    </alternativeName>
</protein>
<reference evidence="10" key="2">
    <citation type="submission" date="2020-09" db="EMBL/GenBank/DDBJ databases">
        <authorList>
            <person name="Sun Q."/>
            <person name="Zhou Y."/>
        </authorList>
    </citation>
    <scope>NUCLEOTIDE SEQUENCE</scope>
    <source>
        <strain evidence="10">CGMCC 1.15758</strain>
    </source>
</reference>
<dbReference type="Gene3D" id="3.40.50.1370">
    <property type="entry name" value="Aspartate/ornithine carbamoyltransferase"/>
    <property type="match status" value="2"/>
</dbReference>
<keyword evidence="4 7" id="KW-0665">Pyrimidine biosynthesis</keyword>
<dbReference type="GO" id="GO:0006207">
    <property type="term" value="P:'de novo' pyrimidine nucleobase biosynthetic process"/>
    <property type="evidence" value="ECO:0007669"/>
    <property type="project" value="InterPro"/>
</dbReference>
<dbReference type="Pfam" id="PF02729">
    <property type="entry name" value="OTCace_N"/>
    <property type="match status" value="1"/>
</dbReference>
<dbReference type="InterPro" id="IPR036901">
    <property type="entry name" value="Asp/Orn_carbamoylTrfase_sf"/>
</dbReference>
<dbReference type="GO" id="GO:0044205">
    <property type="term" value="P:'de novo' UMP biosynthetic process"/>
    <property type="evidence" value="ECO:0007669"/>
    <property type="project" value="UniProtKB-UniRule"/>
</dbReference>
<feature type="binding site" evidence="7">
    <location>
        <position position="143"/>
    </location>
    <ligand>
        <name>carbamoyl phosphate</name>
        <dbReference type="ChEBI" id="CHEBI:58228"/>
    </ligand>
</feature>
<dbReference type="GO" id="GO:0004070">
    <property type="term" value="F:aspartate carbamoyltransferase activity"/>
    <property type="evidence" value="ECO:0007669"/>
    <property type="project" value="UniProtKB-UniRule"/>
</dbReference>
<dbReference type="RefSeq" id="WP_117001332.1">
    <property type="nucleotide sequence ID" value="NZ_BMJS01000001.1"/>
</dbReference>
<evidence type="ECO:0000256" key="2">
    <source>
        <dbReference type="ARBA" id="ARBA00008896"/>
    </source>
</evidence>
<evidence type="ECO:0000256" key="3">
    <source>
        <dbReference type="ARBA" id="ARBA00022679"/>
    </source>
</evidence>
<comment type="caution">
    <text evidence="10">The sequence shown here is derived from an EMBL/GenBank/DDBJ whole genome shotgun (WGS) entry which is preliminary data.</text>
</comment>
<name>A0A8J2Z1B0_9GAMM</name>
<evidence type="ECO:0000256" key="4">
    <source>
        <dbReference type="ARBA" id="ARBA00022975"/>
    </source>
</evidence>
<dbReference type="OrthoDB" id="9774690at2"/>
<proteinExistence type="inferred from homology"/>
<feature type="domain" description="Aspartate/ornithine carbamoyltransferase carbamoyl-P binding" evidence="9">
    <location>
        <begin position="14"/>
        <end position="152"/>
    </location>
</feature>
<dbReference type="NCBIfam" id="NF002032">
    <property type="entry name" value="PRK00856.1"/>
    <property type="match status" value="1"/>
</dbReference>
<dbReference type="InterPro" id="IPR006132">
    <property type="entry name" value="Asp/Orn_carbamoyltranf_P-bd"/>
</dbReference>